<dbReference type="SUPFAM" id="SSF52540">
    <property type="entry name" value="P-loop containing nucleoside triphosphate hydrolases"/>
    <property type="match status" value="1"/>
</dbReference>
<dbReference type="GO" id="GO:0045727">
    <property type="term" value="P:positive regulation of translation"/>
    <property type="evidence" value="ECO:0007669"/>
    <property type="project" value="UniProtKB-UniRule"/>
</dbReference>
<evidence type="ECO:0000256" key="7">
    <source>
        <dbReference type="ARBA" id="ARBA00023136"/>
    </source>
</evidence>
<keyword evidence="3 12" id="KW-0547">Nucleotide-binding</keyword>
<dbReference type="AlphaFoldDB" id="A0A2C8FAN0"/>
<dbReference type="FunFam" id="3.40.50.300:FF:000078">
    <property type="entry name" value="Elongation factor 4"/>
    <property type="match status" value="1"/>
</dbReference>
<dbReference type="NCBIfam" id="TIGR01393">
    <property type="entry name" value="lepA"/>
    <property type="match status" value="1"/>
</dbReference>
<dbReference type="InterPro" id="IPR038363">
    <property type="entry name" value="LepA_C_sf"/>
</dbReference>
<keyword evidence="2 12" id="KW-1003">Cell membrane</keyword>
<protein>
    <recommendedName>
        <fullName evidence="11 12">Elongation factor 4</fullName>
        <shortName evidence="12">EF-4</shortName>
        <ecNumber evidence="11 12">3.6.5.n1</ecNumber>
    </recommendedName>
    <alternativeName>
        <fullName evidence="12">Ribosomal back-translocase LepA</fullName>
    </alternativeName>
</protein>
<evidence type="ECO:0000256" key="12">
    <source>
        <dbReference type="HAMAP-Rule" id="MF_00071"/>
    </source>
</evidence>
<dbReference type="GO" id="GO:0005886">
    <property type="term" value="C:plasma membrane"/>
    <property type="evidence" value="ECO:0007669"/>
    <property type="project" value="UniProtKB-SubCell"/>
</dbReference>
<evidence type="ECO:0000256" key="11">
    <source>
        <dbReference type="ARBA" id="ARBA00066744"/>
    </source>
</evidence>
<dbReference type="InterPro" id="IPR027417">
    <property type="entry name" value="P-loop_NTPase"/>
</dbReference>
<dbReference type="Gene3D" id="2.40.30.10">
    <property type="entry name" value="Translation factors"/>
    <property type="match status" value="1"/>
</dbReference>
<dbReference type="FunFam" id="2.40.30.10:FF:000015">
    <property type="entry name" value="Translation factor GUF1, mitochondrial"/>
    <property type="match status" value="1"/>
</dbReference>
<comment type="catalytic activity">
    <reaction evidence="8 12">
        <text>GTP + H2O = GDP + phosphate + H(+)</text>
        <dbReference type="Rhea" id="RHEA:19669"/>
        <dbReference type="ChEBI" id="CHEBI:15377"/>
        <dbReference type="ChEBI" id="CHEBI:15378"/>
        <dbReference type="ChEBI" id="CHEBI:37565"/>
        <dbReference type="ChEBI" id="CHEBI:43474"/>
        <dbReference type="ChEBI" id="CHEBI:58189"/>
        <dbReference type="EC" id="3.6.5.n1"/>
    </reaction>
</comment>
<dbReference type="InterPro" id="IPR035654">
    <property type="entry name" value="LepA_IV"/>
</dbReference>
<keyword evidence="7 12" id="KW-0472">Membrane</keyword>
<dbReference type="CDD" id="cd03699">
    <property type="entry name" value="EF4_II"/>
    <property type="match status" value="1"/>
</dbReference>
<evidence type="ECO:0000256" key="10">
    <source>
        <dbReference type="ARBA" id="ARBA00061052"/>
    </source>
</evidence>
<dbReference type="Pfam" id="PF06421">
    <property type="entry name" value="LepA_C"/>
    <property type="match status" value="1"/>
</dbReference>
<accession>A0A2C8FAN0</accession>
<dbReference type="InterPro" id="IPR004161">
    <property type="entry name" value="EFTu-like_2"/>
</dbReference>
<dbReference type="GO" id="GO:0003924">
    <property type="term" value="F:GTPase activity"/>
    <property type="evidence" value="ECO:0007669"/>
    <property type="project" value="UniProtKB-UniRule"/>
</dbReference>
<dbReference type="Gene3D" id="3.40.50.300">
    <property type="entry name" value="P-loop containing nucleotide triphosphate hydrolases"/>
    <property type="match status" value="1"/>
</dbReference>
<dbReference type="HAMAP" id="MF_00071">
    <property type="entry name" value="LepA"/>
    <property type="match status" value="1"/>
</dbReference>
<evidence type="ECO:0000256" key="4">
    <source>
        <dbReference type="ARBA" id="ARBA00022801"/>
    </source>
</evidence>
<dbReference type="SMART" id="SM00838">
    <property type="entry name" value="EFG_C"/>
    <property type="match status" value="1"/>
</dbReference>
<dbReference type="PANTHER" id="PTHR43512:SF4">
    <property type="entry name" value="TRANSLATION FACTOR GUF1 HOMOLOG, CHLOROPLASTIC"/>
    <property type="match status" value="1"/>
</dbReference>
<dbReference type="InterPro" id="IPR000795">
    <property type="entry name" value="T_Tr_GTP-bd_dom"/>
</dbReference>
<dbReference type="EMBL" id="LT907975">
    <property type="protein sequence ID" value="SOB59508.1"/>
    <property type="molecule type" value="Genomic_DNA"/>
</dbReference>
<dbReference type="CDD" id="cd01890">
    <property type="entry name" value="LepA"/>
    <property type="match status" value="1"/>
</dbReference>
<dbReference type="InterPro" id="IPR006297">
    <property type="entry name" value="EF-4"/>
</dbReference>
<dbReference type="KEGG" id="pprf:DPRO_2599"/>
<feature type="binding site" evidence="12">
    <location>
        <begin position="198"/>
        <end position="201"/>
    </location>
    <ligand>
        <name>GTP</name>
        <dbReference type="ChEBI" id="CHEBI:37565"/>
    </ligand>
</feature>
<evidence type="ECO:0000256" key="1">
    <source>
        <dbReference type="ARBA" id="ARBA00005454"/>
    </source>
</evidence>
<dbReference type="Pfam" id="PF00679">
    <property type="entry name" value="EFG_C"/>
    <property type="match status" value="1"/>
</dbReference>
<evidence type="ECO:0000313" key="15">
    <source>
        <dbReference type="Proteomes" id="UP000219215"/>
    </source>
</evidence>
<keyword evidence="15" id="KW-1185">Reference proteome</keyword>
<dbReference type="SUPFAM" id="SSF54980">
    <property type="entry name" value="EF-G C-terminal domain-like"/>
    <property type="match status" value="2"/>
</dbReference>
<dbReference type="InterPro" id="IPR035647">
    <property type="entry name" value="EFG_III/V"/>
</dbReference>
<dbReference type="InterPro" id="IPR013842">
    <property type="entry name" value="LepA_CTD"/>
</dbReference>
<name>A0A2C8FAN0_9BACT</name>
<keyword evidence="6 12" id="KW-0342">GTP-binding</keyword>
<comment type="subcellular location">
    <subcellularLocation>
        <location evidence="12">Cell membrane</location>
        <topology evidence="12">Peripheral membrane protein</topology>
        <orientation evidence="12">Cytoplasmic side</orientation>
    </subcellularLocation>
</comment>
<evidence type="ECO:0000256" key="2">
    <source>
        <dbReference type="ARBA" id="ARBA00022475"/>
    </source>
</evidence>
<dbReference type="InterPro" id="IPR000640">
    <property type="entry name" value="EFG_V-like"/>
</dbReference>
<keyword evidence="5 12" id="KW-0648">Protein biosynthesis</keyword>
<evidence type="ECO:0000259" key="13">
    <source>
        <dbReference type="PROSITE" id="PS51722"/>
    </source>
</evidence>
<dbReference type="PANTHER" id="PTHR43512">
    <property type="entry name" value="TRANSLATION FACTOR GUF1-RELATED"/>
    <property type="match status" value="1"/>
</dbReference>
<dbReference type="PROSITE" id="PS00301">
    <property type="entry name" value="G_TR_1"/>
    <property type="match status" value="1"/>
</dbReference>
<reference evidence="15" key="1">
    <citation type="submission" date="2017-09" db="EMBL/GenBank/DDBJ databases">
        <authorList>
            <person name="Regsiter A."/>
            <person name="William W."/>
        </authorList>
    </citation>
    <scope>NUCLEOTIDE SEQUENCE [LARGE SCALE GENOMIC DNA]</scope>
    <source>
        <strain evidence="15">500-1</strain>
    </source>
</reference>
<dbReference type="FunFam" id="3.30.70.2570:FF:000001">
    <property type="entry name" value="Translation factor GUF1, mitochondrial"/>
    <property type="match status" value="1"/>
</dbReference>
<keyword evidence="4 12" id="KW-0378">Hydrolase</keyword>
<sequence length="665" mass="74649">MPYKTVPIRPQGVFSHCLRIRPLKTILIRSIFRVGPSHDGMWYAGQEYERMVLSGLRNNLSKKNMSKIDKIRNFSIIAHIDHGKSTLADRILEITGMVGDRDKKDQYLDKMDLERERGITIKAQTVRIPYKDSDGEEYILNLIDTPGHVDFSYEVSRSLSACEGALLVVDATQGVEAQTLANVYLALDNDLEVIPVLNKIDLPSADPERISQEIEEVIGLDCSNPIAVSAKTGKNVQEVLDAVVNLLPPPKGDPDKPLKALIFDSWYDTYQGVVVLFRIIDGTLKKRDEIKIFSTGKNFEVTRLGAFMPEPVDMKTMGPGEVGFLCASMKDLGDAPVGDTITKAENPVTEPYPGFKPVKPMVFSGLYPVEPKEYENLKAALEKLQLNDAAFSYEPETSQALGFGFRCGFLGLLHIEIIQERLEREFEARLITTAPSVIYEVVDVNGEVMVIDNPSKLPDPTKIGSISEPFVRLEVHVPNDYVGAVLALCEEKRGIQKDMAYITEKRVVITYEIPFAEVMYDFFDKLKSSTKGYASLDYEIIDYREADLVRLDILINGDPVDAFSCIVHRENASRTGRSLALKLKRSIPRQMFEVVIQAAIGNKIVAKERNAPFRKDVTAKCYGGDISRKRKLLEKQKEGKKRMRRMGNVEIPQEAFLSVLKADED</sequence>
<evidence type="ECO:0000256" key="6">
    <source>
        <dbReference type="ARBA" id="ARBA00023134"/>
    </source>
</evidence>
<comment type="similarity">
    <text evidence="10">Belongs to the GTP-binding elongation factor family. LepA subfamily.</text>
</comment>
<dbReference type="EC" id="3.6.5.n1" evidence="11 12"/>
<evidence type="ECO:0000256" key="8">
    <source>
        <dbReference type="ARBA" id="ARBA00050293"/>
    </source>
</evidence>
<dbReference type="PROSITE" id="PS51722">
    <property type="entry name" value="G_TR_2"/>
    <property type="match status" value="1"/>
</dbReference>
<evidence type="ECO:0000256" key="9">
    <source>
        <dbReference type="ARBA" id="ARBA00057626"/>
    </source>
</evidence>
<dbReference type="Pfam" id="PF00009">
    <property type="entry name" value="GTP_EFTU"/>
    <property type="match status" value="1"/>
</dbReference>
<feature type="domain" description="Tr-type G" evidence="13">
    <location>
        <begin position="69"/>
        <end position="251"/>
    </location>
</feature>
<evidence type="ECO:0000256" key="5">
    <source>
        <dbReference type="ARBA" id="ARBA00022917"/>
    </source>
</evidence>
<dbReference type="NCBIfam" id="TIGR00231">
    <property type="entry name" value="small_GTP"/>
    <property type="match status" value="1"/>
</dbReference>
<dbReference type="GO" id="GO:0043022">
    <property type="term" value="F:ribosome binding"/>
    <property type="evidence" value="ECO:0007669"/>
    <property type="project" value="UniProtKB-UniRule"/>
</dbReference>
<dbReference type="Gene3D" id="3.30.70.870">
    <property type="entry name" value="Elongation Factor G (Translational Gtpase), domain 3"/>
    <property type="match status" value="1"/>
</dbReference>
<dbReference type="InterPro" id="IPR031157">
    <property type="entry name" value="G_TR_CS"/>
</dbReference>
<dbReference type="Gene3D" id="3.30.70.240">
    <property type="match status" value="1"/>
</dbReference>
<feature type="binding site" evidence="12">
    <location>
        <begin position="81"/>
        <end position="86"/>
    </location>
    <ligand>
        <name>GTP</name>
        <dbReference type="ChEBI" id="CHEBI:37565"/>
    </ligand>
</feature>
<dbReference type="Pfam" id="PF03144">
    <property type="entry name" value="GTP_EFTU_D2"/>
    <property type="match status" value="1"/>
</dbReference>
<comment type="function">
    <text evidence="9 12">Required for accurate and efficient protein synthesis under certain stress conditions. May act as a fidelity factor of the translation reaction, by catalyzing a one-codon backward translocation of tRNAs on improperly translocated ribosomes. Back-translocation proceeds from a post-translocation (POST) complex to a pre-translocation (PRE) complex, thus giving elongation factor G a second chance to translocate the tRNAs correctly. Binds to ribosomes in a GTP-dependent manner.</text>
</comment>
<evidence type="ECO:0000313" key="14">
    <source>
        <dbReference type="EMBL" id="SOB59508.1"/>
    </source>
</evidence>
<dbReference type="GO" id="GO:0005525">
    <property type="term" value="F:GTP binding"/>
    <property type="evidence" value="ECO:0007669"/>
    <property type="project" value="UniProtKB-UniRule"/>
</dbReference>
<dbReference type="GO" id="GO:0003746">
    <property type="term" value="F:translation elongation factor activity"/>
    <property type="evidence" value="ECO:0007669"/>
    <property type="project" value="UniProtKB-UniRule"/>
</dbReference>
<dbReference type="CDD" id="cd16260">
    <property type="entry name" value="EF4_III"/>
    <property type="match status" value="1"/>
</dbReference>
<dbReference type="PRINTS" id="PR00315">
    <property type="entry name" value="ELONGATNFCT"/>
</dbReference>
<dbReference type="Proteomes" id="UP000219215">
    <property type="component" value="Chromosome DPRO"/>
</dbReference>
<evidence type="ECO:0000256" key="3">
    <source>
        <dbReference type="ARBA" id="ARBA00022741"/>
    </source>
</evidence>
<dbReference type="Gene3D" id="3.30.70.2570">
    <property type="entry name" value="Elongation factor 4, C-terminal domain"/>
    <property type="match status" value="1"/>
</dbReference>
<dbReference type="CDD" id="cd03709">
    <property type="entry name" value="lepA_C"/>
    <property type="match status" value="1"/>
</dbReference>
<dbReference type="InterPro" id="IPR005225">
    <property type="entry name" value="Small_GTP-bd"/>
</dbReference>
<organism evidence="14 15">
    <name type="scientific">Pseudodesulfovibrio profundus</name>
    <dbReference type="NCBI Taxonomy" id="57320"/>
    <lineage>
        <taxon>Bacteria</taxon>
        <taxon>Pseudomonadati</taxon>
        <taxon>Thermodesulfobacteriota</taxon>
        <taxon>Desulfovibrionia</taxon>
        <taxon>Desulfovibrionales</taxon>
        <taxon>Desulfovibrionaceae</taxon>
    </lineage>
</organism>
<dbReference type="FunFam" id="3.30.70.240:FF:000007">
    <property type="entry name" value="Translation factor GUF1, mitochondrial"/>
    <property type="match status" value="1"/>
</dbReference>
<dbReference type="FunFam" id="3.30.70.870:FF:000004">
    <property type="entry name" value="Translation factor GUF1, mitochondrial"/>
    <property type="match status" value="1"/>
</dbReference>
<proteinExistence type="inferred from homology"/>
<comment type="similarity">
    <text evidence="1 12">Belongs to the TRAFAC class translation factor GTPase superfamily. Classic translation factor GTPase family. LepA subfamily.</text>
</comment>
<gene>
    <name evidence="12 14" type="primary">lepA</name>
    <name evidence="14" type="ORF">DPRO_2599</name>
</gene>